<reference evidence="3" key="1">
    <citation type="journal article" date="2019" name="Int. J. Syst. Evol. Microbiol.">
        <title>The Global Catalogue of Microorganisms (GCM) 10K type strain sequencing project: providing services to taxonomists for standard genome sequencing and annotation.</title>
        <authorList>
            <consortium name="The Broad Institute Genomics Platform"/>
            <consortium name="The Broad Institute Genome Sequencing Center for Infectious Disease"/>
            <person name="Wu L."/>
            <person name="Ma J."/>
        </authorList>
    </citation>
    <scope>NUCLEOTIDE SEQUENCE [LARGE SCALE GENOMIC DNA]</scope>
    <source>
        <strain evidence="3">JCM 31405</strain>
    </source>
</reference>
<dbReference type="Proteomes" id="UP000644548">
    <property type="component" value="Unassembled WGS sequence"/>
</dbReference>
<accession>A0ABQ2SAW7</accession>
<evidence type="ECO:0000256" key="1">
    <source>
        <dbReference type="SAM" id="Phobius"/>
    </source>
</evidence>
<evidence type="ECO:0000313" key="2">
    <source>
        <dbReference type="EMBL" id="GGS07093.1"/>
    </source>
</evidence>
<dbReference type="EMBL" id="BMQN01000018">
    <property type="protein sequence ID" value="GGS07093.1"/>
    <property type="molecule type" value="Genomic_DNA"/>
</dbReference>
<name>A0ABQ2SAW7_9DEIO</name>
<keyword evidence="3" id="KW-1185">Reference proteome</keyword>
<gene>
    <name evidence="2" type="ORF">GCM10008960_36850</name>
</gene>
<keyword evidence="1" id="KW-0472">Membrane</keyword>
<sequence length="212" mass="22491">MPVVFSVAALYTDPGRNGVINVLLAQITTLPLYLAALIATDGSGTRRERLARPLSGYRPARLVREGPAARTRPNRPWSAALLLCVLMCAVFGVRFGEHLRARTLVADQASNVGPVTVLNAEGAQIGRIPSAGLLRPGESVCPSIPVTFTAPDGTRIPLQIETNSGDTLPSWSAGNIIENSWVCDLYANEPLTARLPDALRATWTGATPPSGN</sequence>
<feature type="transmembrane region" description="Helical" evidence="1">
    <location>
        <begin position="77"/>
        <end position="96"/>
    </location>
</feature>
<keyword evidence="1" id="KW-1133">Transmembrane helix</keyword>
<protein>
    <recommendedName>
        <fullName evidence="4">RDD domain-containing protein</fullName>
    </recommendedName>
</protein>
<dbReference type="RefSeq" id="WP_189074632.1">
    <property type="nucleotide sequence ID" value="NZ_BMQN01000018.1"/>
</dbReference>
<evidence type="ECO:0000313" key="3">
    <source>
        <dbReference type="Proteomes" id="UP000644548"/>
    </source>
</evidence>
<comment type="caution">
    <text evidence="2">The sequence shown here is derived from an EMBL/GenBank/DDBJ whole genome shotgun (WGS) entry which is preliminary data.</text>
</comment>
<keyword evidence="1" id="KW-0812">Transmembrane</keyword>
<proteinExistence type="predicted"/>
<organism evidence="2 3">
    <name type="scientific">Deinococcus sedimenti</name>
    <dbReference type="NCBI Taxonomy" id="1867090"/>
    <lineage>
        <taxon>Bacteria</taxon>
        <taxon>Thermotogati</taxon>
        <taxon>Deinococcota</taxon>
        <taxon>Deinococci</taxon>
        <taxon>Deinococcales</taxon>
        <taxon>Deinococcaceae</taxon>
        <taxon>Deinococcus</taxon>
    </lineage>
</organism>
<evidence type="ECO:0008006" key="4">
    <source>
        <dbReference type="Google" id="ProtNLM"/>
    </source>
</evidence>
<feature type="transmembrane region" description="Helical" evidence="1">
    <location>
        <begin position="20"/>
        <end position="39"/>
    </location>
</feature>